<sequence>MTHQRRTQRKIKRILGDSYPLYRAMFGDNLNIHSAGYISIFLNYQRASTK</sequence>
<dbReference type="EMBL" id="MW394391">
    <property type="protein sequence ID" value="QQV92357.1"/>
    <property type="molecule type" value="Genomic_DNA"/>
</dbReference>
<keyword evidence="2" id="KW-1185">Reference proteome</keyword>
<accession>A0A7U0GBV9</accession>
<protein>
    <submittedName>
        <fullName evidence="1">Uncharacterized protein</fullName>
    </submittedName>
</protein>
<name>A0A7U0GBV9_9CAUD</name>
<reference evidence="1 2" key="1">
    <citation type="submission" date="2020-12" db="EMBL/GenBank/DDBJ databases">
        <title>Genomic characterization of four novel bacteriophages infecting Klebsiella pneumoniae.</title>
        <authorList>
            <person name="Estrada Bonilla B."/>
            <person name="Costa A.R."/>
            <person name="van Rossum T."/>
            <person name="Hagedoorn S."/>
            <person name="Wallinga H."/>
            <person name="Xiao M."/>
            <person name="Song W."/>
            <person name="Haas P.-J."/>
            <person name="Nobrega F.L."/>
            <person name="Brouns S.J.J."/>
        </authorList>
    </citation>
    <scope>NUCLEOTIDE SEQUENCE [LARGE SCALE GENOMIC DNA]</scope>
</reference>
<evidence type="ECO:0000313" key="2">
    <source>
        <dbReference type="Proteomes" id="UP000596381"/>
    </source>
</evidence>
<evidence type="ECO:0000313" key="1">
    <source>
        <dbReference type="EMBL" id="QQV92357.1"/>
    </source>
</evidence>
<dbReference type="Proteomes" id="UP000596381">
    <property type="component" value="Segment"/>
</dbReference>
<proteinExistence type="predicted"/>
<gene>
    <name evidence="1" type="ORF">vBKpMFBKp24_277</name>
</gene>
<organism evidence="1 2">
    <name type="scientific">Klebsiella phage vB_KpM_FBKp24</name>
    <dbReference type="NCBI Taxonomy" id="2801834"/>
    <lineage>
        <taxon>Viruses</taxon>
        <taxon>Duplodnaviria</taxon>
        <taxon>Heunggongvirae</taxon>
        <taxon>Uroviricota</taxon>
        <taxon>Caudoviricetes</taxon>
        <taxon>Chimalliviridae</taxon>
        <taxon>Maaswegvirus</taxon>
        <taxon>Maaswegvirus Kp24</taxon>
    </lineage>
</organism>